<accession>A0A4Z2FE72</accession>
<feature type="region of interest" description="Disordered" evidence="1">
    <location>
        <begin position="1"/>
        <end position="58"/>
    </location>
</feature>
<evidence type="ECO:0000313" key="2">
    <source>
        <dbReference type="EMBL" id="TNN39439.1"/>
    </source>
</evidence>
<reference evidence="2 3" key="1">
    <citation type="submission" date="2019-03" db="EMBL/GenBank/DDBJ databases">
        <title>First draft genome of Liparis tanakae, snailfish: a comprehensive survey of snailfish specific genes.</title>
        <authorList>
            <person name="Kim W."/>
            <person name="Song I."/>
            <person name="Jeong J.-H."/>
            <person name="Kim D."/>
            <person name="Kim S."/>
            <person name="Ryu S."/>
            <person name="Song J.Y."/>
            <person name="Lee S.K."/>
        </authorList>
    </citation>
    <scope>NUCLEOTIDE SEQUENCE [LARGE SCALE GENOMIC DNA]</scope>
    <source>
        <tissue evidence="2">Muscle</tissue>
    </source>
</reference>
<comment type="caution">
    <text evidence="2">The sequence shown here is derived from an EMBL/GenBank/DDBJ whole genome shotgun (WGS) entry which is preliminary data.</text>
</comment>
<gene>
    <name evidence="2" type="ORF">EYF80_050384</name>
</gene>
<dbReference type="Proteomes" id="UP000314294">
    <property type="component" value="Unassembled WGS sequence"/>
</dbReference>
<organism evidence="2 3">
    <name type="scientific">Liparis tanakae</name>
    <name type="common">Tanaka's snailfish</name>
    <dbReference type="NCBI Taxonomy" id="230148"/>
    <lineage>
        <taxon>Eukaryota</taxon>
        <taxon>Metazoa</taxon>
        <taxon>Chordata</taxon>
        <taxon>Craniata</taxon>
        <taxon>Vertebrata</taxon>
        <taxon>Euteleostomi</taxon>
        <taxon>Actinopterygii</taxon>
        <taxon>Neopterygii</taxon>
        <taxon>Teleostei</taxon>
        <taxon>Neoteleostei</taxon>
        <taxon>Acanthomorphata</taxon>
        <taxon>Eupercaria</taxon>
        <taxon>Perciformes</taxon>
        <taxon>Cottioidei</taxon>
        <taxon>Cottales</taxon>
        <taxon>Liparidae</taxon>
        <taxon>Liparis</taxon>
    </lineage>
</organism>
<proteinExistence type="predicted"/>
<keyword evidence="3" id="KW-1185">Reference proteome</keyword>
<name>A0A4Z2FE72_9TELE</name>
<evidence type="ECO:0000313" key="3">
    <source>
        <dbReference type="Proteomes" id="UP000314294"/>
    </source>
</evidence>
<dbReference type="AlphaFoldDB" id="A0A4Z2FE72"/>
<evidence type="ECO:0000256" key="1">
    <source>
        <dbReference type="SAM" id="MobiDB-lite"/>
    </source>
</evidence>
<sequence length="583" mass="61740">MRTNRLPRRQGNGASVDSSLLELAPLGGVPCGPREPQPGVEQLREGAPDPVQEGQDVGHGVEGQGPCHVVQVHPHPGGLGAGDGTARVVVPEHVVSGVAFQRPRLLVVPEAALLHAARPPDVLVGHGDAGSAAPLHLPVAAPGQPLSAQHLPALGEPVGVAPVQVLPGRQRGLPLAAAQRQAPVRRVGVQRDLTRVLHQLRSGPRLLRRRRRCRRGLRHLPPPRLAQNRVQFVSGLRRHVLERPRRGGGVDSRRVFALAQAGQRRVAPQEVEVVVGARQLLQLAVPPPQRRYLLPELRLQLLGPTQLSPLLLPDQPDHLGAPFLQQTPQLGEGLLAVPHGLVGRPGHGLRPPSERLGVPLPVPDPLLDLLAARPELRLPGVPLRGGGRRVVAPVVVHGAQVADALAVGAAEDLHHLVVARAHVLLQPRRGVDQRVLLQRRHVVVRLQVPLAVRRQAHQAGLEGLQFGAGAEIAGHVSGSRRAAGGRSGSESRVLQRLQQLRQQGVLPQDGPRHEALPAKGAAGRLVVGGVLVPAAFDAAHAVAVSARDGHRVAEQVQTDGTAQLLSVTLAPAAPHVFSGADRR</sequence>
<dbReference type="EMBL" id="SRLO01001279">
    <property type="protein sequence ID" value="TNN39439.1"/>
    <property type="molecule type" value="Genomic_DNA"/>
</dbReference>
<protein>
    <submittedName>
        <fullName evidence="2">Uncharacterized protein</fullName>
    </submittedName>
</protein>